<gene>
    <name evidence="2" type="ORF">COW99_04670</name>
</gene>
<keyword evidence="1" id="KW-0472">Membrane</keyword>
<dbReference type="Proteomes" id="UP000231246">
    <property type="component" value="Unassembled WGS sequence"/>
</dbReference>
<name>A0A2H0BWC8_9BACT</name>
<evidence type="ECO:0000313" key="2">
    <source>
        <dbReference type="EMBL" id="PIP61278.1"/>
    </source>
</evidence>
<keyword evidence="1" id="KW-1133">Transmembrane helix</keyword>
<accession>A0A2H0BWC8</accession>
<feature type="transmembrane region" description="Helical" evidence="1">
    <location>
        <begin position="148"/>
        <end position="171"/>
    </location>
</feature>
<reference evidence="2 3" key="1">
    <citation type="submission" date="2017-09" db="EMBL/GenBank/DDBJ databases">
        <title>Depth-based differentiation of microbial function through sediment-hosted aquifers and enrichment of novel symbionts in the deep terrestrial subsurface.</title>
        <authorList>
            <person name="Probst A.J."/>
            <person name="Ladd B."/>
            <person name="Jarett J.K."/>
            <person name="Geller-Mcgrath D.E."/>
            <person name="Sieber C.M."/>
            <person name="Emerson J.B."/>
            <person name="Anantharaman K."/>
            <person name="Thomas B.C."/>
            <person name="Malmstrom R."/>
            <person name="Stieglmeier M."/>
            <person name="Klingl A."/>
            <person name="Woyke T."/>
            <person name="Ryan C.M."/>
            <person name="Banfield J.F."/>
        </authorList>
    </citation>
    <scope>NUCLEOTIDE SEQUENCE [LARGE SCALE GENOMIC DNA]</scope>
    <source>
        <strain evidence="2">CG22_combo_CG10-13_8_21_14_all_38_20</strain>
    </source>
</reference>
<dbReference type="AlphaFoldDB" id="A0A2H0BWC8"/>
<evidence type="ECO:0000313" key="3">
    <source>
        <dbReference type="Proteomes" id="UP000231246"/>
    </source>
</evidence>
<evidence type="ECO:0000256" key="1">
    <source>
        <dbReference type="SAM" id="Phobius"/>
    </source>
</evidence>
<organism evidence="2 3">
    <name type="scientific">Candidatus Roizmanbacteria bacterium CG22_combo_CG10-13_8_21_14_all_38_20</name>
    <dbReference type="NCBI Taxonomy" id="1974862"/>
    <lineage>
        <taxon>Bacteria</taxon>
        <taxon>Candidatus Roizmaniibacteriota</taxon>
    </lineage>
</organism>
<dbReference type="EMBL" id="PCTA01000030">
    <property type="protein sequence ID" value="PIP61278.1"/>
    <property type="molecule type" value="Genomic_DNA"/>
</dbReference>
<protein>
    <submittedName>
        <fullName evidence="2">Uncharacterized protein</fullName>
    </submittedName>
</protein>
<comment type="caution">
    <text evidence="2">The sequence shown here is derived from an EMBL/GenBank/DDBJ whole genome shotgun (WGS) entry which is preliminary data.</text>
</comment>
<sequence length="180" mass="19641">MKGNIIITGLLIILGLFFVILQPVYAQLGSMMNDEKHGESIEVVLSQLLSQKQVSTIQELDCKLISSNDFERLGDAVMEQQHPGQAHEVMDQMMGGEGSESLKQMHINMGSNYLGCSGSSTIDMMGKGMMNGGGFSMMGYGSNMMSGYSIFGGLTWIVLITFLLSGIYFFIKQANKKKVG</sequence>
<keyword evidence="1" id="KW-0812">Transmembrane</keyword>
<proteinExistence type="predicted"/>